<evidence type="ECO:0000313" key="17">
    <source>
        <dbReference type="Proteomes" id="UP000326939"/>
    </source>
</evidence>
<keyword evidence="11" id="KW-0137">Centromere</keyword>
<comment type="similarity">
    <text evidence="3">Belongs to the LRWD1 family.</text>
</comment>
<dbReference type="GO" id="GO:0016887">
    <property type="term" value="F:ATP hydrolysis activity"/>
    <property type="evidence" value="ECO:0007669"/>
    <property type="project" value="InterPro"/>
</dbReference>
<dbReference type="SUPFAM" id="SSF52047">
    <property type="entry name" value="RNI-like"/>
    <property type="match status" value="2"/>
</dbReference>
<keyword evidence="17" id="KW-1185">Reference proteome</keyword>
<reference evidence="17" key="1">
    <citation type="journal article" date="2019" name="Gigascience">
        <title>De novo genome assembly of the endangered Acer yangbiense, a plant species with extremely small populations endemic to Yunnan Province, China.</title>
        <authorList>
            <person name="Yang J."/>
            <person name="Wariss H.M."/>
            <person name="Tao L."/>
            <person name="Zhang R."/>
            <person name="Yun Q."/>
            <person name="Hollingsworth P."/>
            <person name="Dao Z."/>
            <person name="Luo G."/>
            <person name="Guo H."/>
            <person name="Ma Y."/>
            <person name="Sun W."/>
        </authorList>
    </citation>
    <scope>NUCLEOTIDE SEQUENCE [LARGE SCALE GENOMIC DNA]</scope>
    <source>
        <strain evidence="17">cv. br00</strain>
    </source>
</reference>
<keyword evidence="13" id="KW-0853">WD repeat</keyword>
<dbReference type="Gene3D" id="1.10.8.60">
    <property type="match status" value="1"/>
</dbReference>
<feature type="domain" description="AAA+ ATPase" evidence="15">
    <location>
        <begin position="1292"/>
        <end position="1435"/>
    </location>
</feature>
<comment type="similarity">
    <text evidence="4">Belongs to the disease resistance NB-LRR family.</text>
</comment>
<dbReference type="PRINTS" id="PR00364">
    <property type="entry name" value="DISEASERSIST"/>
</dbReference>
<protein>
    <recommendedName>
        <fullName evidence="5">Leucine-rich repeat and WD repeat-containing protein 1</fullName>
    </recommendedName>
    <alternativeName>
        <fullName evidence="12">Origin recognition complex-associated protein</fullName>
    </alternativeName>
</protein>
<evidence type="ECO:0000256" key="11">
    <source>
        <dbReference type="ARBA" id="ARBA00023328"/>
    </source>
</evidence>
<evidence type="ECO:0000256" key="14">
    <source>
        <dbReference type="SAM" id="Coils"/>
    </source>
</evidence>
<dbReference type="GO" id="GO:0006952">
    <property type="term" value="P:defense response"/>
    <property type="evidence" value="ECO:0007669"/>
    <property type="project" value="UniProtKB-KW"/>
</dbReference>
<evidence type="ECO:0000259" key="15">
    <source>
        <dbReference type="SMART" id="SM00382"/>
    </source>
</evidence>
<feature type="coiled-coil region" evidence="14">
    <location>
        <begin position="1147"/>
        <end position="1181"/>
    </location>
</feature>
<keyword evidence="10" id="KW-0158">Chromosome</keyword>
<dbReference type="InterPro" id="IPR057135">
    <property type="entry name" value="At4g27190-like_LRR"/>
</dbReference>
<evidence type="ECO:0000256" key="2">
    <source>
        <dbReference type="ARBA" id="ARBA00004584"/>
    </source>
</evidence>
<dbReference type="InterPro" id="IPR050905">
    <property type="entry name" value="Plant_NBS-LRR"/>
</dbReference>
<dbReference type="Pfam" id="PF00004">
    <property type="entry name" value="AAA"/>
    <property type="match status" value="1"/>
</dbReference>
<name>A0A5N5KFY5_9ROSI</name>
<evidence type="ECO:0000256" key="3">
    <source>
        <dbReference type="ARBA" id="ARBA00007545"/>
    </source>
</evidence>
<dbReference type="InterPro" id="IPR002182">
    <property type="entry name" value="NB-ARC"/>
</dbReference>
<evidence type="ECO:0000256" key="8">
    <source>
        <dbReference type="ARBA" id="ARBA00022821"/>
    </source>
</evidence>
<dbReference type="GO" id="GO:0043531">
    <property type="term" value="F:ADP binding"/>
    <property type="evidence" value="ECO:0007669"/>
    <property type="project" value="InterPro"/>
</dbReference>
<dbReference type="SUPFAM" id="SSF52540">
    <property type="entry name" value="P-loop containing nucleoside triphosphate hydrolases"/>
    <property type="match status" value="2"/>
</dbReference>
<keyword evidence="6" id="KW-0235">DNA replication</keyword>
<dbReference type="InterPro" id="IPR036322">
    <property type="entry name" value="WD40_repeat_dom_sf"/>
</dbReference>
<gene>
    <name evidence="16" type="ORF">DKX38_019295</name>
</gene>
<dbReference type="PROSITE" id="PS00674">
    <property type="entry name" value="AAA"/>
    <property type="match status" value="1"/>
</dbReference>
<dbReference type="EMBL" id="VDCV01000013">
    <property type="protein sequence ID" value="KAB5529214.1"/>
    <property type="molecule type" value="Genomic_DNA"/>
</dbReference>
<dbReference type="Pfam" id="PF00931">
    <property type="entry name" value="NB-ARC"/>
    <property type="match status" value="1"/>
</dbReference>
<dbReference type="FunFam" id="1.10.8.60:FF:000009">
    <property type="entry name" value="26S protease regulatory subunit 6A"/>
    <property type="match status" value="1"/>
</dbReference>
<evidence type="ECO:0000256" key="5">
    <source>
        <dbReference type="ARBA" id="ARBA00015536"/>
    </source>
</evidence>
<dbReference type="InterPro" id="IPR003593">
    <property type="entry name" value="AAA+_ATPase"/>
</dbReference>
<keyword evidence="8" id="KW-0611">Plant defense</keyword>
<dbReference type="InterPro" id="IPR027417">
    <property type="entry name" value="P-loop_NTPase"/>
</dbReference>
<evidence type="ECO:0000256" key="4">
    <source>
        <dbReference type="ARBA" id="ARBA00008894"/>
    </source>
</evidence>
<evidence type="ECO:0000256" key="6">
    <source>
        <dbReference type="ARBA" id="ARBA00022705"/>
    </source>
</evidence>
<dbReference type="SMART" id="SM00382">
    <property type="entry name" value="AAA"/>
    <property type="match status" value="2"/>
</dbReference>
<dbReference type="PROSITE" id="PS50082">
    <property type="entry name" value="WD_REPEATS_2"/>
    <property type="match status" value="2"/>
</dbReference>
<dbReference type="GO" id="GO:0000781">
    <property type="term" value="C:chromosome, telomeric region"/>
    <property type="evidence" value="ECO:0007669"/>
    <property type="project" value="UniProtKB-SubCell"/>
</dbReference>
<dbReference type="SUPFAM" id="SSF52058">
    <property type="entry name" value="L domain-like"/>
    <property type="match status" value="3"/>
</dbReference>
<dbReference type="SUPFAM" id="SSF50978">
    <property type="entry name" value="WD40 repeat-like"/>
    <property type="match status" value="1"/>
</dbReference>
<accession>A0A5N5KFY5</accession>
<dbReference type="InterPro" id="IPR003960">
    <property type="entry name" value="ATPase_AAA_CS"/>
</dbReference>
<dbReference type="Pfam" id="PF17862">
    <property type="entry name" value="AAA_lid_3"/>
    <property type="match status" value="1"/>
</dbReference>
<dbReference type="Gene3D" id="1.10.8.430">
    <property type="entry name" value="Helical domain of apoptotic protease-activating factors"/>
    <property type="match status" value="1"/>
</dbReference>
<comment type="subcellular location">
    <subcellularLocation>
        <location evidence="2">Chromosome</location>
        <location evidence="2">Centromere</location>
    </subcellularLocation>
    <subcellularLocation>
        <location evidence="1">Chromosome</location>
        <location evidence="1">Telomere</location>
    </subcellularLocation>
</comment>
<keyword evidence="14" id="KW-0175">Coiled coil</keyword>
<evidence type="ECO:0000256" key="10">
    <source>
        <dbReference type="ARBA" id="ARBA00022895"/>
    </source>
</evidence>
<evidence type="ECO:0000313" key="16">
    <source>
        <dbReference type="EMBL" id="KAB5529214.1"/>
    </source>
</evidence>
<sequence length="2731" mass="309330">MLKNLFSLQMERGLLQLEEISIIDCKIMEVIVAEESGGAADKDEAIKLTQLRKLTLEYLPQFTSVSCKSNAASMSQTRPEPLITDVRSHEIASDTGLRAPMTLFNKKIEFPNLEDLKLSSIEVEKIWQDQPGELSYWFVRLTSLIVEGCGNLKYLFTTSMVESLAQLKRLELCDCVSMEEIIIKNGLGEEENGRGVMLPKLQFLKLKGLPNLTRFCTGHLIQCCFLQELWIEDCLALKTFISNSSSTDAVANNQFEETNSTLFDEKVAFSNIERLDIVGVDNLNMIWHTEFHSDSFCKLKVLWVEQGNKLLNIFPPNMLRRFQNLELLAVDSYASLEEVFDLRSLMSEKESHVVTAFKLKNMIVWNLQKLKKVWNTNPHGILSFQNLHLVEAWKCPSLKSLFPASVALGLPQLEELYLLYCGVEEIVAEEERIGEAPKFVFPKTSTFVLWDLPKLKSFYPGRHTSEWPVLKKIDVFRCNEVPVFDLEQDQLGIQIQQPLFSFEKAIPNLEELKLDVKDAAKVCQDQFSADLFHKVRVLTLRCFDDASTEFPCGILHRFQNMEKLLVKRGCFKELFPCQLVDEEEHTLARIRFLKLIDLPDLEKIWNQDLRVDQLLQNLETLEVRFCASLINLAPSASSFGNLTALHVLDCEALKYLVTSSTARSLVHLSVMSIRECKMVTEIVASNGDEAGNEIIFRKLESLKLDCLASLTNFCSVNFTFRFPCLTEVIVTNCPKMKTFSLGILSTPRLRKAMEVDEKPTKDYNDIGGLEKQIQELVEAIVLPMTHQERFQKLGIRPPKGPQLVQMFIGDGAKLVRDAFLLAKEKSPCIIFIDEIDAIGTKRFDSEVSGDREVQRTMLELLNQLDGFSSDDRIKVIAATNRADILDPALMRSGRLDRKIEFPHPSEEARARILQIHSRKMNVHPDVNFEELARSTDDFNGAQLKAVCVEAGMLALRRDATENGLLFTGGEDRNITAWDVNSGKVAYCIDDAHSARVKGIVVLMRNDNTVDDPYLLASASSDGVIRVWDLRMSMKEKPNPLAEANTKSRLTCLAGSSLNVSTLIAWQSLSVNSMFIYLGTVMVIGMPLHQTVSYAHEFFKYHSSDHPFLVLLLLNKGRTLLAMEILSSMASTVVEKLFDPIWRSVSPVFNYSRNVKSLETHMEELSDKKKRVQRSVEEATNKSEFIHDDVQKWLANVDDITKEADRVLKDEDKANNRCFMGLCPNLMTRYRVSTEIKSIEEEAVKISLRGEFNRVSYPPARRGIGDRSVKDYEAFESRRHVLDDILEALKDNDVNLVGVYGMAGVGKTTIVKKVAEQVKANRIFDVVVLAVVSKTPDLRRIQGEIADGLGFKFEVETDRGRAERLRERLERETKGLERETKVLVILDDIWERLELDDVGIPSGSDHRGCKILMTSRDRNALYRGMDTKKLFHLQVLLENEAWNLFKNKAGDDVENPDLKPVAVEVAKRCAGLPILLVTVASALKGGDVSEWKDALERLKRFDKDDIDSPVNSALELSYTSLKGEEIKSVFLLCGQLEPHAISIHDLLKYSVGLGLFKRISTLEEARHRLNKLVNDLIASCLLEGGADGIPILVKMHDVLHGFAASVASRDHHVFTSSSCLCSTSSSCLLREWPAKDMLEQFSAISLRGCKISGLPEVLNCPKMESFILYNGNPSLKIPDCLFEGTKTLQLMDMTGVQLPTLPSSLQFLEKLQTLCLDYCGLGDIALIGELKMLKVLSLIGSNIVRLPREIGQLTRLQLLDLKNNPTLEIIPPNVLSCLTQLEDLYMENSFLQWGVEGLDDRRNNASLAELKDLPKLSTLYLHITDPMILPKDFFSKKLERFNILIGEGWGWSRKRETSTIMKLKISASIQSEEGIQLLLKRTKDLHLDGLEGVKSLSYELDGQGFPSLKHLHIQNSLEIRYIVDSTMLSPIVAFPFLVSVSLDNLNKLEKICNGQPVAESFSKLRILKVKSCPMLKNLFSLHMQRGLLQLEEISIIDCEIMEVIVAEESGGEADEDEAIKLTQLRKLTLEYLPQFTSVSSKSNAASMSQTRPEPLITDVRSNEIASDTGLRTPMTLFNRKIEFPNLEDLKLSSIEVEKIWPDQPLELSYWFVRLTSLIVEGCRNLKYLFTTSMVESLAQLKRLELCDCVSMEEIIIKNGLGEEENVRGMMLPKLEFLKLKGLSNLTRFCTGHLIQCRFLRKLWIENCPALKTFISNSVSTDAVANNQFAETNSTLFDEKVAFSNIEELRIGGMDNLNMIWHTEFHSDSFCKLKFLQVQQGNKLLNIFPPNMLRRFQNLEHLDVDCCASLEEVFDLRSLMNEKESHGMYVTAFKLKNMHVWNLPKLKKVWNTDPHGILSFQNLHSVDARKCPSLKSLFPASVAIGLPHLEELILCSCGVEEIVAEEERLGEAPKFVFPKTSSFRLFCLHKLKSFYPGRHTSEWPVLKKIDVYHCDEVPVFDLEQDQLGIQIQQPLFSFEKVIPNVEELSLHVKDAVKVCQGQFSADLFHKVRVLTLRCFDGASAEFPFGILHRFQNMEKLAVNGGYFKELFPCQLVDEEEIWNQDLRVDQLLQNLTSLEVWSCGSLINLAPSASTFGNLTALDVRDCKALKYLVTSSTARSLVQLSVMSIEECEMVTEIVASNGDEAGNEIIFRKLQSLKLDCLASLTSFCSVDFTFKFPCLTDVIVRNCPKMKTFSLGILSTPQLWKVWLSEERDKRHWKGDLNITIQQLHI</sequence>
<dbReference type="Gene3D" id="3.40.50.300">
    <property type="entry name" value="P-loop containing nucleotide triphosphate hydrolases"/>
    <property type="match status" value="3"/>
</dbReference>
<evidence type="ECO:0000256" key="7">
    <source>
        <dbReference type="ARBA" id="ARBA00022741"/>
    </source>
</evidence>
<dbReference type="GO" id="GO:0005524">
    <property type="term" value="F:ATP binding"/>
    <property type="evidence" value="ECO:0007669"/>
    <property type="project" value="UniProtKB-KW"/>
</dbReference>
<feature type="coiled-coil region" evidence="14">
    <location>
        <begin position="1351"/>
        <end position="1381"/>
    </location>
</feature>
<proteinExistence type="inferred from homology"/>
<dbReference type="InterPro" id="IPR042197">
    <property type="entry name" value="Apaf_helical"/>
</dbReference>
<evidence type="ECO:0000256" key="12">
    <source>
        <dbReference type="ARBA" id="ARBA00033046"/>
    </source>
</evidence>
<comment type="caution">
    <text evidence="16">The sequence shown here is derived from an EMBL/GenBank/DDBJ whole genome shotgun (WGS) entry which is preliminary data.</text>
</comment>
<feature type="repeat" description="WD" evidence="13">
    <location>
        <begin position="1014"/>
        <end position="1030"/>
    </location>
</feature>
<dbReference type="InterPro" id="IPR001680">
    <property type="entry name" value="WD40_rpt"/>
</dbReference>
<keyword evidence="9" id="KW-0067">ATP-binding</keyword>
<dbReference type="PANTHER" id="PTHR33463">
    <property type="entry name" value="NB-ARC DOMAIN-CONTAINING PROTEIN-RELATED"/>
    <property type="match status" value="1"/>
</dbReference>
<evidence type="ECO:0000256" key="1">
    <source>
        <dbReference type="ARBA" id="ARBA00004574"/>
    </source>
</evidence>
<evidence type="ECO:0000256" key="13">
    <source>
        <dbReference type="PROSITE-ProRule" id="PRU00221"/>
    </source>
</evidence>
<dbReference type="GO" id="GO:0000775">
    <property type="term" value="C:chromosome, centromeric region"/>
    <property type="evidence" value="ECO:0007669"/>
    <property type="project" value="UniProtKB-SubCell"/>
</dbReference>
<dbReference type="InterPro" id="IPR041569">
    <property type="entry name" value="AAA_lid_3"/>
</dbReference>
<dbReference type="SMART" id="SM00320">
    <property type="entry name" value="WD40"/>
    <property type="match status" value="2"/>
</dbReference>
<dbReference type="InterPro" id="IPR019775">
    <property type="entry name" value="WD40_repeat_CS"/>
</dbReference>
<dbReference type="InterPro" id="IPR001611">
    <property type="entry name" value="Leu-rich_rpt"/>
</dbReference>
<keyword evidence="7" id="KW-0547">Nucleotide-binding</keyword>
<dbReference type="Gene3D" id="3.80.10.10">
    <property type="entry name" value="Ribonuclease Inhibitor"/>
    <property type="match status" value="7"/>
</dbReference>
<feature type="repeat" description="WD" evidence="13">
    <location>
        <begin position="964"/>
        <end position="987"/>
    </location>
</feature>
<dbReference type="PANTHER" id="PTHR33463:SF203">
    <property type="entry name" value="AAA+ ATPASE DOMAIN-CONTAINING PROTEIN"/>
    <property type="match status" value="1"/>
</dbReference>
<dbReference type="Pfam" id="PF23247">
    <property type="entry name" value="LRR_RPS2"/>
    <property type="match status" value="8"/>
</dbReference>
<organism evidence="16 17">
    <name type="scientific">Salix brachista</name>
    <dbReference type="NCBI Taxonomy" id="2182728"/>
    <lineage>
        <taxon>Eukaryota</taxon>
        <taxon>Viridiplantae</taxon>
        <taxon>Streptophyta</taxon>
        <taxon>Embryophyta</taxon>
        <taxon>Tracheophyta</taxon>
        <taxon>Spermatophyta</taxon>
        <taxon>Magnoliopsida</taxon>
        <taxon>eudicotyledons</taxon>
        <taxon>Gunneridae</taxon>
        <taxon>Pentapetalae</taxon>
        <taxon>rosids</taxon>
        <taxon>fabids</taxon>
        <taxon>Malpighiales</taxon>
        <taxon>Salicaceae</taxon>
        <taxon>Saliceae</taxon>
        <taxon>Salix</taxon>
    </lineage>
</organism>
<dbReference type="Pfam" id="PF13855">
    <property type="entry name" value="LRR_8"/>
    <property type="match status" value="1"/>
</dbReference>
<dbReference type="GO" id="GO:0006260">
    <property type="term" value="P:DNA replication"/>
    <property type="evidence" value="ECO:0007669"/>
    <property type="project" value="UniProtKB-KW"/>
</dbReference>
<dbReference type="InterPro" id="IPR032675">
    <property type="entry name" value="LRR_dom_sf"/>
</dbReference>
<dbReference type="PROSITE" id="PS00678">
    <property type="entry name" value="WD_REPEATS_1"/>
    <property type="match status" value="1"/>
</dbReference>
<keyword evidence="10" id="KW-0779">Telomere</keyword>
<evidence type="ECO:0000256" key="9">
    <source>
        <dbReference type="ARBA" id="ARBA00022840"/>
    </source>
</evidence>
<dbReference type="InterPro" id="IPR003959">
    <property type="entry name" value="ATPase_AAA_core"/>
</dbReference>
<dbReference type="Proteomes" id="UP000326939">
    <property type="component" value="Chromosome 13"/>
</dbReference>
<feature type="domain" description="AAA+ ATPase" evidence="15">
    <location>
        <begin position="698"/>
        <end position="905"/>
    </location>
</feature>